<proteinExistence type="predicted"/>
<dbReference type="Pfam" id="PF00916">
    <property type="entry name" value="Sulfate_transp"/>
    <property type="match status" value="1"/>
</dbReference>
<comment type="subcellular location">
    <subcellularLocation>
        <location evidence="1">Membrane</location>
        <topology evidence="1">Multi-pass membrane protein</topology>
    </subcellularLocation>
</comment>
<evidence type="ECO:0000259" key="5">
    <source>
        <dbReference type="Pfam" id="PF00916"/>
    </source>
</evidence>
<evidence type="ECO:0000313" key="6">
    <source>
        <dbReference type="EMBL" id="ROT75398.1"/>
    </source>
</evidence>
<dbReference type="EMBL" id="QCYY01001776">
    <property type="protein sequence ID" value="ROT75398.1"/>
    <property type="molecule type" value="Genomic_DNA"/>
</dbReference>
<dbReference type="InterPro" id="IPR001902">
    <property type="entry name" value="SLC26A/SulP_fam"/>
</dbReference>
<keyword evidence="2" id="KW-0812">Transmembrane</keyword>
<dbReference type="InterPro" id="IPR011547">
    <property type="entry name" value="SLC26A/SulP_dom"/>
</dbReference>
<protein>
    <submittedName>
        <fullName evidence="6">Putative prestin-like</fullName>
    </submittedName>
</protein>
<dbReference type="STRING" id="6689.A0A423TG15"/>
<evidence type="ECO:0000256" key="2">
    <source>
        <dbReference type="ARBA" id="ARBA00022692"/>
    </source>
</evidence>
<dbReference type="OrthoDB" id="7365796at2759"/>
<evidence type="ECO:0000256" key="3">
    <source>
        <dbReference type="ARBA" id="ARBA00022989"/>
    </source>
</evidence>
<dbReference type="PANTHER" id="PTHR11814">
    <property type="entry name" value="SULFATE TRANSPORTER"/>
    <property type="match status" value="1"/>
</dbReference>
<feature type="domain" description="SLC26A/SulP transporter" evidence="5">
    <location>
        <begin position="191"/>
        <end position="230"/>
    </location>
</feature>
<keyword evidence="4" id="KW-0472">Membrane</keyword>
<organism evidence="6 7">
    <name type="scientific">Penaeus vannamei</name>
    <name type="common">Whiteleg shrimp</name>
    <name type="synonym">Litopenaeus vannamei</name>
    <dbReference type="NCBI Taxonomy" id="6689"/>
    <lineage>
        <taxon>Eukaryota</taxon>
        <taxon>Metazoa</taxon>
        <taxon>Ecdysozoa</taxon>
        <taxon>Arthropoda</taxon>
        <taxon>Crustacea</taxon>
        <taxon>Multicrustacea</taxon>
        <taxon>Malacostraca</taxon>
        <taxon>Eumalacostraca</taxon>
        <taxon>Eucarida</taxon>
        <taxon>Decapoda</taxon>
        <taxon>Dendrobranchiata</taxon>
        <taxon>Penaeoidea</taxon>
        <taxon>Penaeidae</taxon>
        <taxon>Penaeus</taxon>
    </lineage>
</organism>
<dbReference type="GO" id="GO:0016020">
    <property type="term" value="C:membrane"/>
    <property type="evidence" value="ECO:0007669"/>
    <property type="project" value="UniProtKB-SubCell"/>
</dbReference>
<dbReference type="GO" id="GO:0055085">
    <property type="term" value="P:transmembrane transport"/>
    <property type="evidence" value="ECO:0007669"/>
    <property type="project" value="InterPro"/>
</dbReference>
<comment type="caution">
    <text evidence="6">The sequence shown here is derived from an EMBL/GenBank/DDBJ whole genome shotgun (WGS) entry which is preliminary data.</text>
</comment>
<reference evidence="6 7" key="1">
    <citation type="submission" date="2018-04" db="EMBL/GenBank/DDBJ databases">
        <authorList>
            <person name="Zhang X."/>
            <person name="Yuan J."/>
            <person name="Li F."/>
            <person name="Xiang J."/>
        </authorList>
    </citation>
    <scope>NUCLEOTIDE SEQUENCE [LARGE SCALE GENOMIC DNA]</scope>
    <source>
        <tissue evidence="6">Muscle</tissue>
    </source>
</reference>
<dbReference type="Proteomes" id="UP000283509">
    <property type="component" value="Unassembled WGS sequence"/>
</dbReference>
<sequence length="231" mass="25365">MTIMVDPGWPFERAWSPYPHDWHAAASVLVPDSRISVGRTVRDAPTLNVAQRNQNYHFDPGHTPDASMGTQALAGIPSLPPVQFSSPNAHRLSKRVQGNAVVKRVSLTTTLPGEYGTYVIRANQSASRASHVNQSQCALFHERETDVWLKEAIQTKLAKSCNFSRGCLTSAITARVPVLSWLPAYNFREHFIGDLIAGVTIAIMHIPQGMGFALLSNIPPVNGIYMGFFPC</sequence>
<reference evidence="6 7" key="2">
    <citation type="submission" date="2019-01" db="EMBL/GenBank/DDBJ databases">
        <title>The decoding of complex shrimp genome reveals the adaptation for benthos swimmer, frequently molting mechanism and breeding impact on genome.</title>
        <authorList>
            <person name="Sun Y."/>
            <person name="Gao Y."/>
            <person name="Yu Y."/>
        </authorList>
    </citation>
    <scope>NUCLEOTIDE SEQUENCE [LARGE SCALE GENOMIC DNA]</scope>
    <source>
        <tissue evidence="6">Muscle</tissue>
    </source>
</reference>
<evidence type="ECO:0000256" key="1">
    <source>
        <dbReference type="ARBA" id="ARBA00004141"/>
    </source>
</evidence>
<gene>
    <name evidence="6" type="ORF">C7M84_006047</name>
</gene>
<keyword evidence="3" id="KW-1133">Transmembrane helix</keyword>
<evidence type="ECO:0000313" key="7">
    <source>
        <dbReference type="Proteomes" id="UP000283509"/>
    </source>
</evidence>
<name>A0A423TG15_PENVA</name>
<dbReference type="AlphaFoldDB" id="A0A423TG15"/>
<accession>A0A423TG15</accession>
<keyword evidence="7" id="KW-1185">Reference proteome</keyword>
<evidence type="ECO:0000256" key="4">
    <source>
        <dbReference type="ARBA" id="ARBA00023136"/>
    </source>
</evidence>